<organism evidence="1 2">
    <name type="scientific">Letharia columbiana</name>
    <dbReference type="NCBI Taxonomy" id="112416"/>
    <lineage>
        <taxon>Eukaryota</taxon>
        <taxon>Fungi</taxon>
        <taxon>Dikarya</taxon>
        <taxon>Ascomycota</taxon>
        <taxon>Pezizomycotina</taxon>
        <taxon>Lecanoromycetes</taxon>
        <taxon>OSLEUM clade</taxon>
        <taxon>Lecanoromycetidae</taxon>
        <taxon>Lecanorales</taxon>
        <taxon>Lecanorineae</taxon>
        <taxon>Parmeliaceae</taxon>
        <taxon>Letharia</taxon>
    </lineage>
</organism>
<accession>A0A8H6G277</accession>
<protein>
    <submittedName>
        <fullName evidence="1">Uncharacterized protein</fullName>
    </submittedName>
</protein>
<dbReference type="Proteomes" id="UP000578531">
    <property type="component" value="Unassembled WGS sequence"/>
</dbReference>
<dbReference type="AlphaFoldDB" id="A0A8H6G277"/>
<keyword evidence="2" id="KW-1185">Reference proteome</keyword>
<comment type="caution">
    <text evidence="1">The sequence shown here is derived from an EMBL/GenBank/DDBJ whole genome shotgun (WGS) entry which is preliminary data.</text>
</comment>
<name>A0A8H6G277_9LECA</name>
<evidence type="ECO:0000313" key="1">
    <source>
        <dbReference type="EMBL" id="KAF6239195.1"/>
    </source>
</evidence>
<dbReference type="GeneID" id="59284129"/>
<dbReference type="RefSeq" id="XP_037168482.1">
    <property type="nucleotide sequence ID" value="XM_037304389.1"/>
</dbReference>
<sequence>MFVRLMTLNDVRPAPPFPYTSGKRYATSTLLRHSIPRTAIFRAQHPDVEEVLVCGYMRTRRVRTEYHPGRAEESSSGIQRKS</sequence>
<dbReference type="EMBL" id="JACCJC010000006">
    <property type="protein sequence ID" value="KAF6239195.1"/>
    <property type="molecule type" value="Genomic_DNA"/>
</dbReference>
<proteinExistence type="predicted"/>
<reference evidence="1 2" key="1">
    <citation type="journal article" date="2020" name="Genomics">
        <title>Complete, high-quality genomes from long-read metagenomic sequencing of two wolf lichen thalli reveals enigmatic genome architecture.</title>
        <authorList>
            <person name="McKenzie S.K."/>
            <person name="Walston R.F."/>
            <person name="Allen J.L."/>
        </authorList>
    </citation>
    <scope>NUCLEOTIDE SEQUENCE [LARGE SCALE GENOMIC DNA]</scope>
    <source>
        <strain evidence="1">WasteWater2</strain>
    </source>
</reference>
<evidence type="ECO:0000313" key="2">
    <source>
        <dbReference type="Proteomes" id="UP000578531"/>
    </source>
</evidence>
<gene>
    <name evidence="1" type="ORF">HO173_002456</name>
</gene>